<sequence>MDILVDFDGTCTTHDFPYVGKEIGAAEVLRDLVLAGHQLILFTMRSDTRSGNYLKDAVKWFEQSDIPLYGIQENPTQRAWTTSPKAYGQLIIDDICLGIPLKVDPELSDRPFVDWEGCRKLMKDSGIL</sequence>
<protein>
    <recommendedName>
        <fullName evidence="2">Polynucleotide kinase</fullName>
    </recommendedName>
</protein>
<evidence type="ECO:0000313" key="1">
    <source>
        <dbReference type="EMBL" id="CAB4175444.1"/>
    </source>
</evidence>
<organism evidence="1">
    <name type="scientific">uncultured Caudovirales phage</name>
    <dbReference type="NCBI Taxonomy" id="2100421"/>
    <lineage>
        <taxon>Viruses</taxon>
        <taxon>Duplodnaviria</taxon>
        <taxon>Heunggongvirae</taxon>
        <taxon>Uroviricota</taxon>
        <taxon>Caudoviricetes</taxon>
        <taxon>Peduoviridae</taxon>
        <taxon>Maltschvirus</taxon>
        <taxon>Maltschvirus maltsch</taxon>
    </lineage>
</organism>
<dbReference type="Gene3D" id="3.40.50.1000">
    <property type="entry name" value="HAD superfamily/HAD-like"/>
    <property type="match status" value="1"/>
</dbReference>
<gene>
    <name evidence="1" type="ORF">UFOVP972_193</name>
</gene>
<reference evidence="1" key="1">
    <citation type="submission" date="2020-05" db="EMBL/GenBank/DDBJ databases">
        <authorList>
            <person name="Chiriac C."/>
            <person name="Salcher M."/>
            <person name="Ghai R."/>
            <person name="Kavagutti S V."/>
        </authorList>
    </citation>
    <scope>NUCLEOTIDE SEQUENCE</scope>
</reference>
<evidence type="ECO:0008006" key="2">
    <source>
        <dbReference type="Google" id="ProtNLM"/>
    </source>
</evidence>
<name>A0A6J5Q793_9CAUD</name>
<dbReference type="InterPro" id="IPR023214">
    <property type="entry name" value="HAD_sf"/>
</dbReference>
<dbReference type="InterPro" id="IPR036412">
    <property type="entry name" value="HAD-like_sf"/>
</dbReference>
<accession>A0A6J5Q793</accession>
<dbReference type="SUPFAM" id="SSF56784">
    <property type="entry name" value="HAD-like"/>
    <property type="match status" value="1"/>
</dbReference>
<proteinExistence type="predicted"/>
<dbReference type="EMBL" id="LR796923">
    <property type="protein sequence ID" value="CAB4175444.1"/>
    <property type="molecule type" value="Genomic_DNA"/>
</dbReference>